<protein>
    <submittedName>
        <fullName evidence="1">Uncharacterized protein</fullName>
    </submittedName>
</protein>
<dbReference type="InterPro" id="IPR011990">
    <property type="entry name" value="TPR-like_helical_dom_sf"/>
</dbReference>
<dbReference type="AlphaFoldDB" id="A0A919SFT8"/>
<reference evidence="1" key="1">
    <citation type="submission" date="2021-03" db="EMBL/GenBank/DDBJ databases">
        <title>Whole genome shotgun sequence of Actinoplanes auranticolor NBRC 12245.</title>
        <authorList>
            <person name="Komaki H."/>
            <person name="Tamura T."/>
        </authorList>
    </citation>
    <scope>NUCLEOTIDE SEQUENCE</scope>
    <source>
        <strain evidence="1">NBRC 12245</strain>
    </source>
</reference>
<gene>
    <name evidence="1" type="ORF">Aau02nite_42840</name>
</gene>
<evidence type="ECO:0000313" key="1">
    <source>
        <dbReference type="EMBL" id="GIM70817.1"/>
    </source>
</evidence>
<keyword evidence="2" id="KW-1185">Reference proteome</keyword>
<sequence length="93" mass="10041">MPVSLAGNLTSLHRPKTALGWRSSPGRAVLRVRLQWTTLCVAQALAAAQDTVEIRRRLARALPEAHEPDLATALNNLGLRLAGVGQVKQAGRR</sequence>
<name>A0A919SFT8_9ACTN</name>
<evidence type="ECO:0000313" key="2">
    <source>
        <dbReference type="Proteomes" id="UP000681340"/>
    </source>
</evidence>
<proteinExistence type="predicted"/>
<organism evidence="1 2">
    <name type="scientific">Actinoplanes auranticolor</name>
    <dbReference type="NCBI Taxonomy" id="47988"/>
    <lineage>
        <taxon>Bacteria</taxon>
        <taxon>Bacillati</taxon>
        <taxon>Actinomycetota</taxon>
        <taxon>Actinomycetes</taxon>
        <taxon>Micromonosporales</taxon>
        <taxon>Micromonosporaceae</taxon>
        <taxon>Actinoplanes</taxon>
    </lineage>
</organism>
<dbReference type="EMBL" id="BOQL01000032">
    <property type="protein sequence ID" value="GIM70817.1"/>
    <property type="molecule type" value="Genomic_DNA"/>
</dbReference>
<comment type="caution">
    <text evidence="1">The sequence shown here is derived from an EMBL/GenBank/DDBJ whole genome shotgun (WGS) entry which is preliminary data.</text>
</comment>
<accession>A0A919SFT8</accession>
<dbReference type="Proteomes" id="UP000681340">
    <property type="component" value="Unassembled WGS sequence"/>
</dbReference>
<dbReference type="Gene3D" id="1.25.40.10">
    <property type="entry name" value="Tetratricopeptide repeat domain"/>
    <property type="match status" value="1"/>
</dbReference>